<dbReference type="Proteomes" id="UP001461341">
    <property type="component" value="Chromosome"/>
</dbReference>
<dbReference type="PANTHER" id="PTHR43401:SF2">
    <property type="entry name" value="L-THREONINE 3-DEHYDROGENASE"/>
    <property type="match status" value="1"/>
</dbReference>
<dbReference type="SUPFAM" id="SSF51735">
    <property type="entry name" value="NAD(P)-binding Rossmann-fold domains"/>
    <property type="match status" value="1"/>
</dbReference>
<dbReference type="InterPro" id="IPR050129">
    <property type="entry name" value="Zn_alcohol_dh"/>
</dbReference>
<dbReference type="Pfam" id="PF08240">
    <property type="entry name" value="ADH_N"/>
    <property type="match status" value="1"/>
</dbReference>
<comment type="similarity">
    <text evidence="4">Belongs to the zinc-containing alcohol dehydrogenase family.</text>
</comment>
<evidence type="ECO:0000313" key="6">
    <source>
        <dbReference type="EMBL" id="WZL75713.1"/>
    </source>
</evidence>
<evidence type="ECO:0000256" key="2">
    <source>
        <dbReference type="ARBA" id="ARBA00022833"/>
    </source>
</evidence>
<keyword evidence="7" id="KW-1185">Reference proteome</keyword>
<accession>A0ABZ2Y9P4</accession>
<feature type="domain" description="Enoyl reductase (ER)" evidence="5">
    <location>
        <begin position="8"/>
        <end position="343"/>
    </location>
</feature>
<evidence type="ECO:0000256" key="3">
    <source>
        <dbReference type="ARBA" id="ARBA00023002"/>
    </source>
</evidence>
<dbReference type="RefSeq" id="WP_369017863.1">
    <property type="nucleotide sequence ID" value="NZ_CP121689.1"/>
</dbReference>
<comment type="cofactor">
    <cofactor evidence="4">
        <name>Zn(2+)</name>
        <dbReference type="ChEBI" id="CHEBI:29105"/>
    </cofactor>
</comment>
<reference evidence="6 7" key="1">
    <citation type="submission" date="2023-03" db="EMBL/GenBank/DDBJ databases">
        <title>Novel Species.</title>
        <authorList>
            <person name="Ma S."/>
        </authorList>
    </citation>
    <scope>NUCLEOTIDE SEQUENCE [LARGE SCALE GENOMIC DNA]</scope>
    <source>
        <strain evidence="6 7">B11</strain>
    </source>
</reference>
<evidence type="ECO:0000259" key="5">
    <source>
        <dbReference type="SMART" id="SM00829"/>
    </source>
</evidence>
<dbReference type="CDD" id="cd08235">
    <property type="entry name" value="iditol_2_DH_like"/>
    <property type="match status" value="1"/>
</dbReference>
<dbReference type="PANTHER" id="PTHR43401">
    <property type="entry name" value="L-THREONINE 3-DEHYDROGENASE"/>
    <property type="match status" value="1"/>
</dbReference>
<dbReference type="SUPFAM" id="SSF50129">
    <property type="entry name" value="GroES-like"/>
    <property type="match status" value="1"/>
</dbReference>
<dbReference type="EMBL" id="CP121689">
    <property type="protein sequence ID" value="WZL75713.1"/>
    <property type="molecule type" value="Genomic_DNA"/>
</dbReference>
<dbReference type="InterPro" id="IPR002328">
    <property type="entry name" value="ADH_Zn_CS"/>
</dbReference>
<dbReference type="InterPro" id="IPR013154">
    <property type="entry name" value="ADH-like_N"/>
</dbReference>
<protein>
    <submittedName>
        <fullName evidence="6">Zinc-dependent dehydrogenase</fullName>
    </submittedName>
</protein>
<evidence type="ECO:0000256" key="4">
    <source>
        <dbReference type="RuleBase" id="RU361277"/>
    </source>
</evidence>
<dbReference type="InterPro" id="IPR011032">
    <property type="entry name" value="GroES-like_sf"/>
</dbReference>
<sequence>MKAAVFYGIKDMRIEEQPIPRFADDEILLKVEACAICGTDVRIFHHGHHNVHPPQIIGHEIAGVVADKGSRVTGYQVGDRVAVAPIVHCGVCFFCRRGQTNLCQNFKALGYHYPGGFAEYMVIPRRVVEGGNLNRIPDNLSFEEAAIAEPLACALNGQLLSQVGVGDYVLIVGAGPVGCMHIALARSLGASRVIVSEIKEDRLELARHFGADYYLNPQKEDLGKVLQEITEGIGPTVIIIAAPAKKAQEEALLYAAPRARINLFGGLPGDDRLVQLDANLIHYREIFVHGTSGSTPLHNALALSLMASGRVDGKRFISKVVSLEELPEALEEASTGKFLKIVVKP</sequence>
<dbReference type="Gene3D" id="3.90.180.10">
    <property type="entry name" value="Medium-chain alcohol dehydrogenases, catalytic domain"/>
    <property type="match status" value="1"/>
</dbReference>
<organism evidence="6 7">
    <name type="scientific">Thermatribacter velox</name>
    <dbReference type="NCBI Taxonomy" id="3039681"/>
    <lineage>
        <taxon>Bacteria</taxon>
        <taxon>Pseudomonadati</taxon>
        <taxon>Atribacterota</taxon>
        <taxon>Atribacteria</taxon>
        <taxon>Atribacterales</taxon>
        <taxon>Thermatribacteraceae</taxon>
        <taxon>Thermatribacter</taxon>
    </lineage>
</organism>
<dbReference type="SMART" id="SM00829">
    <property type="entry name" value="PKS_ER"/>
    <property type="match status" value="1"/>
</dbReference>
<keyword evidence="2 4" id="KW-0862">Zinc</keyword>
<keyword evidence="3" id="KW-0560">Oxidoreductase</keyword>
<dbReference type="Gene3D" id="3.40.50.720">
    <property type="entry name" value="NAD(P)-binding Rossmann-like Domain"/>
    <property type="match status" value="1"/>
</dbReference>
<dbReference type="InterPro" id="IPR036291">
    <property type="entry name" value="NAD(P)-bd_dom_sf"/>
</dbReference>
<dbReference type="Pfam" id="PF00107">
    <property type="entry name" value="ADH_zinc_N"/>
    <property type="match status" value="1"/>
</dbReference>
<dbReference type="PROSITE" id="PS00059">
    <property type="entry name" value="ADH_ZINC"/>
    <property type="match status" value="1"/>
</dbReference>
<keyword evidence="1 4" id="KW-0479">Metal-binding</keyword>
<proteinExistence type="inferred from homology"/>
<name>A0ABZ2Y9P4_9BACT</name>
<evidence type="ECO:0000256" key="1">
    <source>
        <dbReference type="ARBA" id="ARBA00022723"/>
    </source>
</evidence>
<evidence type="ECO:0000313" key="7">
    <source>
        <dbReference type="Proteomes" id="UP001461341"/>
    </source>
</evidence>
<dbReference type="InterPro" id="IPR020843">
    <property type="entry name" value="ER"/>
</dbReference>
<dbReference type="InterPro" id="IPR013149">
    <property type="entry name" value="ADH-like_C"/>
</dbReference>
<gene>
    <name evidence="6" type="ORF">QBE54_08995</name>
</gene>